<dbReference type="Pfam" id="PF04079">
    <property type="entry name" value="SMC_ScpB"/>
    <property type="match status" value="1"/>
</dbReference>
<dbReference type="GO" id="GO:0051304">
    <property type="term" value="P:chromosome separation"/>
    <property type="evidence" value="ECO:0007669"/>
    <property type="project" value="InterPro"/>
</dbReference>
<dbReference type="GO" id="GO:0006260">
    <property type="term" value="P:DNA replication"/>
    <property type="evidence" value="ECO:0007669"/>
    <property type="project" value="UniProtKB-UniRule"/>
</dbReference>
<comment type="subcellular location">
    <subcellularLocation>
        <location evidence="5">Cytoplasm</location>
    </subcellularLocation>
    <text evidence="5">Associated with two foci at the outer edges of the nucleoid region in young cells, and at four foci within both cell halves in older cells.</text>
</comment>
<dbReference type="EMBL" id="OBDZ01000020">
    <property type="protein sequence ID" value="SNY36010.1"/>
    <property type="molecule type" value="Genomic_DNA"/>
</dbReference>
<keyword evidence="7" id="KW-1185">Reference proteome</keyword>
<comment type="function">
    <text evidence="5">Participates in chromosomal partition during cell division. May act via the formation of a condensin-like complex containing Smc and ScpA that pull DNA away from mid-cell into both cell halves.</text>
</comment>
<keyword evidence="1 5" id="KW-0963">Cytoplasm</keyword>
<dbReference type="OrthoDB" id="9806226at2"/>
<dbReference type="AlphaFoldDB" id="A0A285HJT5"/>
<accession>A0A285HJT5</accession>
<dbReference type="InterPro" id="IPR036390">
    <property type="entry name" value="WH_DNA-bd_sf"/>
</dbReference>
<organism evidence="6 7">
    <name type="scientific">Orenia metallireducens</name>
    <dbReference type="NCBI Taxonomy" id="1413210"/>
    <lineage>
        <taxon>Bacteria</taxon>
        <taxon>Bacillati</taxon>
        <taxon>Bacillota</taxon>
        <taxon>Clostridia</taxon>
        <taxon>Halanaerobiales</taxon>
        <taxon>Halobacteroidaceae</taxon>
        <taxon>Orenia</taxon>
    </lineage>
</organism>
<evidence type="ECO:0000256" key="3">
    <source>
        <dbReference type="ARBA" id="ARBA00022829"/>
    </source>
</evidence>
<protein>
    <recommendedName>
        <fullName evidence="5">Segregation and condensation protein B</fullName>
    </recommendedName>
</protein>
<proteinExistence type="inferred from homology"/>
<evidence type="ECO:0000313" key="6">
    <source>
        <dbReference type="EMBL" id="SNY36010.1"/>
    </source>
</evidence>
<dbReference type="GO" id="GO:0051301">
    <property type="term" value="P:cell division"/>
    <property type="evidence" value="ECO:0007669"/>
    <property type="project" value="UniProtKB-KW"/>
</dbReference>
<dbReference type="InterPro" id="IPR036388">
    <property type="entry name" value="WH-like_DNA-bd_sf"/>
</dbReference>
<comment type="subunit">
    <text evidence="5">Homodimer. Homodimerization may be required to stabilize the binding of ScpA to the Smc head domains. Component of a cohesin-like complex composed of ScpA, ScpB and the Smc homodimer, in which ScpA and ScpB bind to the head domain of Smc. The presence of the three proteins is required for the association of the complex with DNA.</text>
</comment>
<dbReference type="PANTHER" id="PTHR34298">
    <property type="entry name" value="SEGREGATION AND CONDENSATION PROTEIN B"/>
    <property type="match status" value="1"/>
</dbReference>
<keyword evidence="3 5" id="KW-0159">Chromosome partition</keyword>
<dbReference type="STRING" id="1413210.U472_06005"/>
<dbReference type="SUPFAM" id="SSF46785">
    <property type="entry name" value="Winged helix' DNA-binding domain"/>
    <property type="match status" value="2"/>
</dbReference>
<keyword evidence="2 5" id="KW-0132">Cell division</keyword>
<dbReference type="HAMAP" id="MF_01804">
    <property type="entry name" value="ScpB"/>
    <property type="match status" value="1"/>
</dbReference>
<dbReference type="GO" id="GO:0005737">
    <property type="term" value="C:cytoplasm"/>
    <property type="evidence" value="ECO:0007669"/>
    <property type="project" value="UniProtKB-SubCell"/>
</dbReference>
<dbReference type="InterPro" id="IPR005234">
    <property type="entry name" value="ScpB_csome_segregation"/>
</dbReference>
<dbReference type="PANTHER" id="PTHR34298:SF2">
    <property type="entry name" value="SEGREGATION AND CONDENSATION PROTEIN B"/>
    <property type="match status" value="1"/>
</dbReference>
<evidence type="ECO:0000256" key="4">
    <source>
        <dbReference type="ARBA" id="ARBA00023306"/>
    </source>
</evidence>
<name>A0A285HJT5_9FIRM</name>
<evidence type="ECO:0000256" key="5">
    <source>
        <dbReference type="HAMAP-Rule" id="MF_01804"/>
    </source>
</evidence>
<evidence type="ECO:0000313" key="7">
    <source>
        <dbReference type="Proteomes" id="UP000219573"/>
    </source>
</evidence>
<comment type="similarity">
    <text evidence="5">Belongs to the ScpB family.</text>
</comment>
<gene>
    <name evidence="5" type="primary">scpB</name>
    <name evidence="6" type="ORF">SAMN06265827_12037</name>
</gene>
<evidence type="ECO:0000256" key="2">
    <source>
        <dbReference type="ARBA" id="ARBA00022618"/>
    </source>
</evidence>
<dbReference type="PIRSF" id="PIRSF019345">
    <property type="entry name" value="ScpB"/>
    <property type="match status" value="1"/>
</dbReference>
<dbReference type="Gene3D" id="1.10.10.10">
    <property type="entry name" value="Winged helix-like DNA-binding domain superfamily/Winged helix DNA-binding domain"/>
    <property type="match status" value="2"/>
</dbReference>
<dbReference type="Proteomes" id="UP000219573">
    <property type="component" value="Unassembled WGS sequence"/>
</dbReference>
<sequence>MLSKVEVKAAIEALLFMATDPLPIKVIKEVLDIGVKDIKDALELLEAEYTRGDKGIELVQVSNGYQLQTKAEFLPFIKELHKPEMNNTLSQAALETLAIIAYKQPATRAEVEDIRGVNVEKALKTLQKRGLIEEQGRKDTIGNPILYGTTAEFLQYMGLNSLDELPPAQEFTELYDEEIEKAIDNIEDN</sequence>
<evidence type="ECO:0000256" key="1">
    <source>
        <dbReference type="ARBA" id="ARBA00022490"/>
    </source>
</evidence>
<dbReference type="RefSeq" id="WP_097018583.1">
    <property type="nucleotide sequence ID" value="NZ_OBDZ01000020.1"/>
</dbReference>
<keyword evidence="4 5" id="KW-0131">Cell cycle</keyword>
<reference evidence="7" key="1">
    <citation type="submission" date="2017-09" db="EMBL/GenBank/DDBJ databases">
        <authorList>
            <person name="Varghese N."/>
            <person name="Submissions S."/>
        </authorList>
    </citation>
    <scope>NUCLEOTIDE SEQUENCE [LARGE SCALE GENOMIC DNA]</scope>
    <source>
        <strain evidence="7">MSL47</strain>
    </source>
</reference>
<dbReference type="NCBIfam" id="TIGR00281">
    <property type="entry name" value="SMC-Scp complex subunit ScpB"/>
    <property type="match status" value="1"/>
</dbReference>